<dbReference type="Gene3D" id="3.40.50.620">
    <property type="entry name" value="HUPs"/>
    <property type="match status" value="1"/>
</dbReference>
<reference evidence="4 5" key="1">
    <citation type="submission" date="2022-12" db="EMBL/GenBank/DDBJ databases">
        <title>Chromosome-level genome of Tegillarca granosa.</title>
        <authorList>
            <person name="Kim J."/>
        </authorList>
    </citation>
    <scope>NUCLEOTIDE SEQUENCE [LARGE SCALE GENOMIC DNA]</scope>
    <source>
        <strain evidence="4">Teg-2019</strain>
        <tissue evidence="4">Adductor muscle</tissue>
    </source>
</reference>
<dbReference type="PANTHER" id="PTHR43793">
    <property type="entry name" value="FAD SYNTHASE"/>
    <property type="match status" value="1"/>
</dbReference>
<dbReference type="SUPFAM" id="SSF52374">
    <property type="entry name" value="Nucleotidylyl transferase"/>
    <property type="match status" value="1"/>
</dbReference>
<keyword evidence="5" id="KW-1185">Reference proteome</keyword>
<organism evidence="4 5">
    <name type="scientific">Tegillarca granosa</name>
    <name type="common">Malaysian cockle</name>
    <name type="synonym">Anadara granosa</name>
    <dbReference type="NCBI Taxonomy" id="220873"/>
    <lineage>
        <taxon>Eukaryota</taxon>
        <taxon>Metazoa</taxon>
        <taxon>Spiralia</taxon>
        <taxon>Lophotrochozoa</taxon>
        <taxon>Mollusca</taxon>
        <taxon>Bivalvia</taxon>
        <taxon>Autobranchia</taxon>
        <taxon>Pteriomorphia</taxon>
        <taxon>Arcoida</taxon>
        <taxon>Arcoidea</taxon>
        <taxon>Arcidae</taxon>
        <taxon>Tegillarca</taxon>
    </lineage>
</organism>
<gene>
    <name evidence="4" type="ORF">KUTeg_014781</name>
</gene>
<dbReference type="InterPro" id="IPR004821">
    <property type="entry name" value="Cyt_trans-like"/>
</dbReference>
<evidence type="ECO:0000313" key="5">
    <source>
        <dbReference type="Proteomes" id="UP001217089"/>
    </source>
</evidence>
<protein>
    <recommendedName>
        <fullName evidence="3">Cytidyltransferase-like domain-containing protein</fullName>
    </recommendedName>
</protein>
<dbReference type="InterPro" id="IPR050385">
    <property type="entry name" value="Archaeal_FAD_synthase"/>
</dbReference>
<proteinExistence type="predicted"/>
<evidence type="ECO:0000313" key="4">
    <source>
        <dbReference type="EMBL" id="KAJ8307667.1"/>
    </source>
</evidence>
<feature type="domain" description="Cytidyltransferase-like" evidence="3">
    <location>
        <begin position="138"/>
        <end position="267"/>
    </location>
</feature>
<dbReference type="PANTHER" id="PTHR43793:SF1">
    <property type="entry name" value="FAD SYNTHASE"/>
    <property type="match status" value="1"/>
</dbReference>
<keyword evidence="1" id="KW-0808">Transferase</keyword>
<accession>A0ABQ9EUN6</accession>
<comment type="caution">
    <text evidence="4">The sequence shown here is derived from an EMBL/GenBank/DDBJ whole genome shotgun (WGS) entry which is preliminary data.</text>
</comment>
<evidence type="ECO:0000256" key="1">
    <source>
        <dbReference type="ARBA" id="ARBA00022679"/>
    </source>
</evidence>
<evidence type="ECO:0000259" key="3">
    <source>
        <dbReference type="Pfam" id="PF01467"/>
    </source>
</evidence>
<dbReference type="Proteomes" id="UP001217089">
    <property type="component" value="Unassembled WGS sequence"/>
</dbReference>
<dbReference type="InterPro" id="IPR014729">
    <property type="entry name" value="Rossmann-like_a/b/a_fold"/>
</dbReference>
<keyword evidence="2" id="KW-0548">Nucleotidyltransferase</keyword>
<dbReference type="NCBIfam" id="TIGR00125">
    <property type="entry name" value="cyt_tran_rel"/>
    <property type="match status" value="1"/>
</dbReference>
<evidence type="ECO:0000256" key="2">
    <source>
        <dbReference type="ARBA" id="ARBA00022695"/>
    </source>
</evidence>
<sequence>MFLFAFVAAGIIGITCLLLSVRLAHASLQHKLKARKHHKSQEILVHMATINYHDDKDYSDKPLYNEDGSKRIYEDVKLSITKSDQTVLSQSNDSQKALFYRDNSENSEESDEESRPIKFMRSHSVPFNDFDGRVDKVYTIGCFDLFHKGHVRLLQRMRSLGKQVKDKIWIKYSYKTPFNNAVQRVPIDSTEKRMLNVKQYADIVFCIAGKDPSNFVTCITYIAKDESTLYVRGDDMPNFPSRTLVESLMPVRLLPYTQGVSTTKLRKKWYNHIKNDEDINNEIY</sequence>
<name>A0ABQ9EUN6_TEGGR</name>
<dbReference type="EMBL" id="JARBDR010000760">
    <property type="protein sequence ID" value="KAJ8307667.1"/>
    <property type="molecule type" value="Genomic_DNA"/>
</dbReference>
<dbReference type="Pfam" id="PF01467">
    <property type="entry name" value="CTP_transf_like"/>
    <property type="match status" value="1"/>
</dbReference>